<dbReference type="RefSeq" id="WP_048358227.1">
    <property type="nucleotide sequence ID" value="NZ_FNUD01000002.1"/>
</dbReference>
<accession>A0A0J6GFP7</accession>
<dbReference type="Pfam" id="PF08875">
    <property type="entry name" value="DUF1833"/>
    <property type="match status" value="1"/>
</dbReference>
<name>A0A0J6GFP7_PSEDM</name>
<reference evidence="1" key="1">
    <citation type="submission" date="2016-10" db="EMBL/GenBank/DDBJ databases">
        <authorList>
            <person name="Varghese N."/>
            <person name="Submissions S."/>
        </authorList>
    </citation>
    <scope>NUCLEOTIDE SEQUENCE [LARGE SCALE GENOMIC DNA]</scope>
    <source>
        <strain evidence="1">LMG 25555</strain>
    </source>
</reference>
<protein>
    <recommendedName>
        <fullName evidence="3">DUF1833 domain-containing protein</fullName>
    </recommendedName>
</protein>
<dbReference type="EMBL" id="FNUD01000002">
    <property type="protein sequence ID" value="SEE91356.1"/>
    <property type="molecule type" value="Genomic_DNA"/>
</dbReference>
<evidence type="ECO:0008006" key="3">
    <source>
        <dbReference type="Google" id="ProtNLM"/>
    </source>
</evidence>
<keyword evidence="2" id="KW-1185">Reference proteome</keyword>
<gene>
    <name evidence="1" type="ORF">SAMN04489800_2794</name>
</gene>
<dbReference type="OrthoDB" id="8690039at2"/>
<sequence length="159" mass="17642">MSAIEQCYASGGDMIIKTVEVRAEGESATLLFSQGFDDWTCGTEDGRELTFPGVAMGDALPKSDGSGYQSLNIEIDNTLGNVQKVVEEYRLAGKRIYITHREYLLSDLSYPTSIYHLTVLDREYADNTAKFSCGFFDLLNIGYPRNKLTTLVAPGLKYI</sequence>
<dbReference type="InterPro" id="IPR014974">
    <property type="entry name" value="DUF1833"/>
</dbReference>
<dbReference type="PATRIC" id="fig|882211.3.peg.272"/>
<evidence type="ECO:0000313" key="2">
    <source>
        <dbReference type="Proteomes" id="UP000183613"/>
    </source>
</evidence>
<proteinExistence type="predicted"/>
<organism evidence="1 2">
    <name type="scientific">Pseudomonas deceptionensis</name>
    <dbReference type="NCBI Taxonomy" id="882211"/>
    <lineage>
        <taxon>Bacteria</taxon>
        <taxon>Pseudomonadati</taxon>
        <taxon>Pseudomonadota</taxon>
        <taxon>Gammaproteobacteria</taxon>
        <taxon>Pseudomonadales</taxon>
        <taxon>Pseudomonadaceae</taxon>
        <taxon>Pseudomonas</taxon>
    </lineage>
</organism>
<dbReference type="AlphaFoldDB" id="A0A0J6GFP7"/>
<comment type="caution">
    <text evidence="1">The sequence shown here is derived from an EMBL/GenBank/DDBJ whole genome shotgun (WGS) entry which is preliminary data.</text>
</comment>
<evidence type="ECO:0000313" key="1">
    <source>
        <dbReference type="EMBL" id="SEE91356.1"/>
    </source>
</evidence>
<dbReference type="Proteomes" id="UP000183613">
    <property type="component" value="Unassembled WGS sequence"/>
</dbReference>